<dbReference type="InterPro" id="IPR027417">
    <property type="entry name" value="P-loop_NTPase"/>
</dbReference>
<dbReference type="InterPro" id="IPR032672">
    <property type="entry name" value="TmcA/NAT10/Kre33"/>
</dbReference>
<dbReference type="Pfam" id="PF13718">
    <property type="entry name" value="GNAT_acetyltr_2"/>
    <property type="match status" value="2"/>
</dbReference>
<keyword evidence="3" id="KW-0547">Nucleotide-binding</keyword>
<evidence type="ECO:0000256" key="1">
    <source>
        <dbReference type="ARBA" id="ARBA00022679"/>
    </source>
</evidence>
<dbReference type="EC" id="2.3.1.-" evidence="7"/>
<feature type="domain" description="N-acetyltransferase" evidence="6">
    <location>
        <begin position="411"/>
        <end position="592"/>
    </location>
</feature>
<evidence type="ECO:0000256" key="3">
    <source>
        <dbReference type="ARBA" id="ARBA00022741"/>
    </source>
</evidence>
<dbReference type="PANTHER" id="PTHR10925:SF5">
    <property type="entry name" value="RNA CYTIDINE ACETYLTRANSFERASE"/>
    <property type="match status" value="1"/>
</dbReference>
<keyword evidence="4" id="KW-0067">ATP-binding</keyword>
<reference evidence="7 8" key="1">
    <citation type="submission" date="2024-03" db="EMBL/GenBank/DDBJ databases">
        <title>Complete Genome Sequence and Annotation of Ignatzschineria larvae DSM 13226.</title>
        <authorList>
            <person name="Cantrell E."/>
            <person name="Burcham Z.M."/>
        </authorList>
    </citation>
    <scope>NUCLEOTIDE SEQUENCE [LARGE SCALE GENOMIC DNA]</scope>
    <source>
        <strain evidence="7 8">DSM 13226</strain>
    </source>
</reference>
<protein>
    <submittedName>
        <fullName evidence="7">GNAT family N-acetyltransferase</fullName>
        <ecNumber evidence="7">2.3.1.-</ecNumber>
    </submittedName>
</protein>
<dbReference type="InterPro" id="IPR007807">
    <property type="entry name" value="TcmA/NAT10_helicase"/>
</dbReference>
<keyword evidence="5 7" id="KW-0012">Acyltransferase</keyword>
<gene>
    <name evidence="7" type="ORF">WMO13_09805</name>
</gene>
<dbReference type="InterPro" id="IPR013562">
    <property type="entry name" value="TmcA/NAT10_N"/>
</dbReference>
<accession>A0ABZ3BYM5</accession>
<name>A0ABZ3BYM5_9GAMM</name>
<evidence type="ECO:0000256" key="4">
    <source>
        <dbReference type="ARBA" id="ARBA00022840"/>
    </source>
</evidence>
<evidence type="ECO:0000256" key="2">
    <source>
        <dbReference type="ARBA" id="ARBA00022694"/>
    </source>
</evidence>
<dbReference type="CDD" id="cd04301">
    <property type="entry name" value="NAT_SF"/>
    <property type="match status" value="1"/>
</dbReference>
<dbReference type="SUPFAM" id="SSF52540">
    <property type="entry name" value="P-loop containing nucleoside triphosphate hydrolases"/>
    <property type="match status" value="1"/>
</dbReference>
<evidence type="ECO:0000313" key="8">
    <source>
        <dbReference type="Proteomes" id="UP001449178"/>
    </source>
</evidence>
<organism evidence="7 8">
    <name type="scientific">Ignatzschineria larvae DSM 13226</name>
    <dbReference type="NCBI Taxonomy" id="1111732"/>
    <lineage>
        <taxon>Bacteria</taxon>
        <taxon>Pseudomonadati</taxon>
        <taxon>Pseudomonadota</taxon>
        <taxon>Gammaproteobacteria</taxon>
        <taxon>Cardiobacteriales</taxon>
        <taxon>Ignatzschineriaceae</taxon>
        <taxon>Ignatzschineria</taxon>
    </lineage>
</organism>
<dbReference type="Pfam" id="PF05127">
    <property type="entry name" value="NAT10_TcmA_helicase"/>
    <property type="match status" value="1"/>
</dbReference>
<sequence>MIPFWQQALSQYIHPLSRQLWIVECADDFEVLSFPALLSSVKAHYPQALLFSDQLQLSDEQAKITIEPLRATRHYLGATTEAVLLDVRQGFPLDYFLAITATIRQGGLLILLLNREDKSGDNNGDKNRDNGINGAFGTAESLRFHSEVIATPFFDHYLQQQLSYYGYRFVDHRVMIPEYLQNAHLNILNQTEKELDSREVIEITPEQQAIIHDFQAQSAGIYTLFAPRGCGKSWLSSQLVAHNVSDYIVTAPNQSAISQYQQIDGLQFRAPDALFLAQKPDRYAETLIVEEAGKMPLNHLVRLSQRFQKVLLISSTDNYEGTGQGLQQKLPDLITIHKNYKLSQIHRFDPQDPLQQLSNALMLQSGERSTAPLTHSKRNEEKGDILTKLTFRYFDDQNMAELRSNIPAMRALYQLFNRTHYQTHIQDLRRLFDLPGQCFLLAYLSQAENGVDIGENQQLIGAIWGVEEGGLSEDLIAGVFNGYRRPKGNLVAQMLTGQSYFPEAMRQYSIRISRISVDESYRRLGIGQAMVKQLEEAIRDQQRSIDFISVSFGLTPNLLDFWRSCHYQMIHLGYHLDKSTGLYSGVVIKALNTVSQAWIAESIVKFQADAFLHLQNRPFLPEIKNILEKYAVSGEFDQRDQMVIEACEQEKRTAYSVQNAVIRRDLEKSSKNID</sequence>
<dbReference type="PROSITE" id="PS51186">
    <property type="entry name" value="GNAT"/>
    <property type="match status" value="1"/>
</dbReference>
<dbReference type="Pfam" id="PF08351">
    <property type="entry name" value="TmcA_N"/>
    <property type="match status" value="1"/>
</dbReference>
<dbReference type="Gene3D" id="3.40.630.30">
    <property type="match status" value="1"/>
</dbReference>
<dbReference type="Proteomes" id="UP001449178">
    <property type="component" value="Chromosome"/>
</dbReference>
<dbReference type="EMBL" id="CP150637">
    <property type="protein sequence ID" value="WZW87646.1"/>
    <property type="molecule type" value="Genomic_DNA"/>
</dbReference>
<dbReference type="Gene3D" id="3.40.50.11040">
    <property type="match status" value="1"/>
</dbReference>
<dbReference type="InterPro" id="IPR000182">
    <property type="entry name" value="GNAT_dom"/>
</dbReference>
<dbReference type="Gene3D" id="3.40.50.300">
    <property type="entry name" value="P-loop containing nucleotide triphosphate hydrolases"/>
    <property type="match status" value="1"/>
</dbReference>
<evidence type="ECO:0000313" key="7">
    <source>
        <dbReference type="EMBL" id="WZW87646.1"/>
    </source>
</evidence>
<dbReference type="GO" id="GO:0016746">
    <property type="term" value="F:acyltransferase activity"/>
    <property type="evidence" value="ECO:0007669"/>
    <property type="project" value="UniProtKB-KW"/>
</dbReference>
<dbReference type="SUPFAM" id="SSF55729">
    <property type="entry name" value="Acyl-CoA N-acyltransferases (Nat)"/>
    <property type="match status" value="1"/>
</dbReference>
<dbReference type="RefSeq" id="WP_026879587.1">
    <property type="nucleotide sequence ID" value="NZ_CP150637.1"/>
</dbReference>
<proteinExistence type="predicted"/>
<evidence type="ECO:0000256" key="5">
    <source>
        <dbReference type="ARBA" id="ARBA00023315"/>
    </source>
</evidence>
<evidence type="ECO:0000259" key="6">
    <source>
        <dbReference type="PROSITE" id="PS51186"/>
    </source>
</evidence>
<dbReference type="InterPro" id="IPR016181">
    <property type="entry name" value="Acyl_CoA_acyltransferase"/>
</dbReference>
<keyword evidence="2" id="KW-0819">tRNA processing</keyword>
<keyword evidence="1 7" id="KW-0808">Transferase</keyword>
<keyword evidence="8" id="KW-1185">Reference proteome</keyword>
<dbReference type="PANTHER" id="PTHR10925">
    <property type="entry name" value="N-ACETYLTRANSFERASE 10"/>
    <property type="match status" value="1"/>
</dbReference>